<evidence type="ECO:0000313" key="12">
    <source>
        <dbReference type="Proteomes" id="UP000695022"/>
    </source>
</evidence>
<dbReference type="Proteomes" id="UP000695022">
    <property type="component" value="Unplaced"/>
</dbReference>
<evidence type="ECO:0000256" key="7">
    <source>
        <dbReference type="ARBA" id="ARBA00023163"/>
    </source>
</evidence>
<dbReference type="PANTHER" id="PTHR45767">
    <property type="entry name" value="FORKHEAD BOX PROTEIN O"/>
    <property type="match status" value="1"/>
</dbReference>
<keyword evidence="6 9" id="KW-0238">DNA-binding</keyword>
<evidence type="ECO:0000256" key="10">
    <source>
        <dbReference type="SAM" id="MobiDB-lite"/>
    </source>
</evidence>
<dbReference type="Gene3D" id="1.10.10.10">
    <property type="entry name" value="Winged helix-like DNA-binding domain superfamily/Winged helix DNA-binding domain"/>
    <property type="match status" value="1"/>
</dbReference>
<dbReference type="RefSeq" id="XP_014679728.1">
    <property type="nucleotide sequence ID" value="XM_014824242.1"/>
</dbReference>
<dbReference type="GeneID" id="106819637"/>
<dbReference type="SMART" id="SM00339">
    <property type="entry name" value="FH"/>
    <property type="match status" value="1"/>
</dbReference>
<dbReference type="PANTHER" id="PTHR45767:SF2">
    <property type="entry name" value="FORKHEAD BOX PROTEIN O"/>
    <property type="match status" value="1"/>
</dbReference>
<accession>A0ABM1F5K7</accession>
<keyword evidence="12" id="KW-1185">Reference proteome</keyword>
<keyword evidence="5" id="KW-0805">Transcription regulation</keyword>
<feature type="region of interest" description="Disordered" evidence="10">
    <location>
        <begin position="1"/>
        <end position="71"/>
    </location>
</feature>
<feature type="compositionally biased region" description="Low complexity" evidence="10">
    <location>
        <begin position="25"/>
        <end position="37"/>
    </location>
</feature>
<evidence type="ECO:0000256" key="8">
    <source>
        <dbReference type="ARBA" id="ARBA00023242"/>
    </source>
</evidence>
<dbReference type="InterPro" id="IPR036390">
    <property type="entry name" value="WH_DNA-bd_sf"/>
</dbReference>
<feature type="domain" description="Fork-head" evidence="11">
    <location>
        <begin position="73"/>
        <end position="126"/>
    </location>
</feature>
<evidence type="ECO:0000256" key="4">
    <source>
        <dbReference type="ARBA" id="ARBA00022490"/>
    </source>
</evidence>
<sequence length="126" mass="13611">MDENFDTFLNYEVDPNFDDDDERGASAAAAGSGNPSEESLEPSEESLEEATAAAAAAAAAPPPKKGAGRRNAWGNLSYAELITSAIERSENRRLTLSEIYSWMVHNVPYFLDKGDTNKQARLAGKV</sequence>
<comment type="subcellular location">
    <subcellularLocation>
        <location evidence="2">Cytoplasm</location>
    </subcellularLocation>
    <subcellularLocation>
        <location evidence="1 9">Nucleus</location>
    </subcellularLocation>
</comment>
<evidence type="ECO:0000256" key="5">
    <source>
        <dbReference type="ARBA" id="ARBA00023015"/>
    </source>
</evidence>
<evidence type="ECO:0000256" key="6">
    <source>
        <dbReference type="ARBA" id="ARBA00023125"/>
    </source>
</evidence>
<evidence type="ECO:0000256" key="9">
    <source>
        <dbReference type="PROSITE-ProRule" id="PRU00089"/>
    </source>
</evidence>
<proteinExistence type="predicted"/>
<evidence type="ECO:0000256" key="1">
    <source>
        <dbReference type="ARBA" id="ARBA00004123"/>
    </source>
</evidence>
<evidence type="ECO:0000256" key="3">
    <source>
        <dbReference type="ARBA" id="ARBA00022473"/>
    </source>
</evidence>
<evidence type="ECO:0000313" key="13">
    <source>
        <dbReference type="RefSeq" id="XP_014679728.1"/>
    </source>
</evidence>
<organism evidence="12 13">
    <name type="scientific">Priapulus caudatus</name>
    <name type="common">Priapulid worm</name>
    <dbReference type="NCBI Taxonomy" id="37621"/>
    <lineage>
        <taxon>Eukaryota</taxon>
        <taxon>Metazoa</taxon>
        <taxon>Ecdysozoa</taxon>
        <taxon>Scalidophora</taxon>
        <taxon>Priapulida</taxon>
        <taxon>Priapulimorpha</taxon>
        <taxon>Priapulimorphida</taxon>
        <taxon>Priapulidae</taxon>
        <taxon>Priapulus</taxon>
    </lineage>
</organism>
<protein>
    <submittedName>
        <fullName evidence="13">Forkhead box protein O1-A-like</fullName>
    </submittedName>
</protein>
<keyword evidence="8 9" id="KW-0539">Nucleus</keyword>
<gene>
    <name evidence="13" type="primary">LOC106819637</name>
</gene>
<feature type="DNA-binding region" description="Fork-head" evidence="9">
    <location>
        <begin position="73"/>
        <end position="126"/>
    </location>
</feature>
<reference evidence="13" key="1">
    <citation type="submission" date="2025-08" db="UniProtKB">
        <authorList>
            <consortium name="RefSeq"/>
        </authorList>
    </citation>
    <scope>IDENTIFICATION</scope>
</reference>
<keyword evidence="4" id="KW-0963">Cytoplasm</keyword>
<dbReference type="PROSITE" id="PS50039">
    <property type="entry name" value="FORK_HEAD_3"/>
    <property type="match status" value="1"/>
</dbReference>
<keyword evidence="3" id="KW-0217">Developmental protein</keyword>
<evidence type="ECO:0000259" key="11">
    <source>
        <dbReference type="PROSITE" id="PS50039"/>
    </source>
</evidence>
<name>A0ABM1F5K7_PRICU</name>
<keyword evidence="7" id="KW-0804">Transcription</keyword>
<dbReference type="InterPro" id="IPR036388">
    <property type="entry name" value="WH-like_DNA-bd_sf"/>
</dbReference>
<evidence type="ECO:0000256" key="2">
    <source>
        <dbReference type="ARBA" id="ARBA00004496"/>
    </source>
</evidence>
<dbReference type="InterPro" id="IPR001766">
    <property type="entry name" value="Fork_head_dom"/>
</dbReference>
<feature type="compositionally biased region" description="Acidic residues" evidence="10">
    <location>
        <begin position="38"/>
        <end position="48"/>
    </location>
</feature>
<dbReference type="SUPFAM" id="SSF46785">
    <property type="entry name" value="Winged helix' DNA-binding domain"/>
    <property type="match status" value="1"/>
</dbReference>
<dbReference type="Pfam" id="PF00250">
    <property type="entry name" value="Forkhead"/>
    <property type="match status" value="1"/>
</dbReference>
<feature type="compositionally biased region" description="Low complexity" evidence="10">
    <location>
        <begin position="49"/>
        <end position="59"/>
    </location>
</feature>